<feature type="non-terminal residue" evidence="1">
    <location>
        <position position="1"/>
    </location>
</feature>
<proteinExistence type="predicted"/>
<gene>
    <name evidence="1" type="ORF">PMAYCL1PPCAC_06094</name>
</gene>
<keyword evidence="2" id="KW-1185">Reference proteome</keyword>
<accession>A0AAN5CBC6</accession>
<organism evidence="1 2">
    <name type="scientific">Pristionchus mayeri</name>
    <dbReference type="NCBI Taxonomy" id="1317129"/>
    <lineage>
        <taxon>Eukaryota</taxon>
        <taxon>Metazoa</taxon>
        <taxon>Ecdysozoa</taxon>
        <taxon>Nematoda</taxon>
        <taxon>Chromadorea</taxon>
        <taxon>Rhabditida</taxon>
        <taxon>Rhabditina</taxon>
        <taxon>Diplogasteromorpha</taxon>
        <taxon>Diplogasteroidea</taxon>
        <taxon>Neodiplogasteridae</taxon>
        <taxon>Pristionchus</taxon>
    </lineage>
</organism>
<name>A0AAN5CBC6_9BILA</name>
<feature type="non-terminal residue" evidence="1">
    <location>
        <position position="117"/>
    </location>
</feature>
<evidence type="ECO:0000313" key="1">
    <source>
        <dbReference type="EMBL" id="GMR35899.1"/>
    </source>
</evidence>
<protein>
    <submittedName>
        <fullName evidence="1">Uncharacterized protein</fullName>
    </submittedName>
</protein>
<dbReference type="EMBL" id="BTRK01000002">
    <property type="protein sequence ID" value="GMR35899.1"/>
    <property type="molecule type" value="Genomic_DNA"/>
</dbReference>
<dbReference type="AlphaFoldDB" id="A0AAN5CBC6"/>
<comment type="caution">
    <text evidence="1">The sequence shown here is derived from an EMBL/GenBank/DDBJ whole genome shotgun (WGS) entry which is preliminary data.</text>
</comment>
<evidence type="ECO:0000313" key="2">
    <source>
        <dbReference type="Proteomes" id="UP001328107"/>
    </source>
</evidence>
<dbReference type="Proteomes" id="UP001328107">
    <property type="component" value="Unassembled WGS sequence"/>
</dbReference>
<reference evidence="2" key="1">
    <citation type="submission" date="2022-10" db="EMBL/GenBank/DDBJ databases">
        <title>Genome assembly of Pristionchus species.</title>
        <authorList>
            <person name="Yoshida K."/>
            <person name="Sommer R.J."/>
        </authorList>
    </citation>
    <scope>NUCLEOTIDE SEQUENCE [LARGE SCALE GENOMIC DNA]</scope>
    <source>
        <strain evidence="2">RS5460</strain>
    </source>
</reference>
<sequence length="117" mass="13215">NYSVFNDILERGAQFQRIPSRWSITHIGMGPSGHHCFSWQLEDAGDSHLWLLLWKTPEGTVMEAIHLNLCRCSLSTDCTRSMRWHTVGASDDSACERTPDCQHLLGNDLCNDLLSAK</sequence>